<dbReference type="InterPro" id="IPR011701">
    <property type="entry name" value="MFS"/>
</dbReference>
<dbReference type="PANTHER" id="PTHR23526:SF2">
    <property type="entry name" value="MAJOR FACILITATOR SUPERFAMILY (MFS) PROFILE DOMAIN-CONTAINING PROTEIN"/>
    <property type="match status" value="1"/>
</dbReference>
<dbReference type="OrthoDB" id="1117124at2"/>
<feature type="transmembrane region" description="Helical" evidence="4">
    <location>
        <begin position="256"/>
        <end position="277"/>
    </location>
</feature>
<evidence type="ECO:0000256" key="2">
    <source>
        <dbReference type="ARBA" id="ARBA00022989"/>
    </source>
</evidence>
<feature type="transmembrane region" description="Helical" evidence="4">
    <location>
        <begin position="107"/>
        <end position="127"/>
    </location>
</feature>
<dbReference type="STRING" id="1850254.LPB137_03195"/>
<keyword evidence="2 4" id="KW-1133">Transmembrane helix</keyword>
<dbReference type="GO" id="GO:0022857">
    <property type="term" value="F:transmembrane transporter activity"/>
    <property type="evidence" value="ECO:0007669"/>
    <property type="project" value="InterPro"/>
</dbReference>
<dbReference type="AlphaFoldDB" id="A0A1P8KK52"/>
<feature type="transmembrane region" description="Helical" evidence="4">
    <location>
        <begin position="321"/>
        <end position="342"/>
    </location>
</feature>
<feature type="transmembrane region" description="Helical" evidence="4">
    <location>
        <begin position="205"/>
        <end position="224"/>
    </location>
</feature>
<feature type="transmembrane region" description="Helical" evidence="4">
    <location>
        <begin position="348"/>
        <end position="366"/>
    </location>
</feature>
<feature type="transmembrane region" description="Helical" evidence="4">
    <location>
        <begin position="133"/>
        <end position="152"/>
    </location>
</feature>
<accession>A0A1P8KK52</accession>
<dbReference type="Pfam" id="PF07690">
    <property type="entry name" value="MFS_1"/>
    <property type="match status" value="1"/>
</dbReference>
<organism evidence="5 6">
    <name type="scientific">Poseidonibacter parvus</name>
    <dbReference type="NCBI Taxonomy" id="1850254"/>
    <lineage>
        <taxon>Bacteria</taxon>
        <taxon>Pseudomonadati</taxon>
        <taxon>Campylobacterota</taxon>
        <taxon>Epsilonproteobacteria</taxon>
        <taxon>Campylobacterales</taxon>
        <taxon>Arcobacteraceae</taxon>
        <taxon>Poseidonibacter</taxon>
    </lineage>
</organism>
<evidence type="ECO:0000256" key="3">
    <source>
        <dbReference type="ARBA" id="ARBA00023136"/>
    </source>
</evidence>
<evidence type="ECO:0000256" key="1">
    <source>
        <dbReference type="ARBA" id="ARBA00022692"/>
    </source>
</evidence>
<dbReference type="KEGG" id="alp:LPB137_03195"/>
<name>A0A1P8KK52_9BACT</name>
<dbReference type="InterPro" id="IPR052528">
    <property type="entry name" value="Sugar_transport-like"/>
</dbReference>
<sequence length="440" mass="48137">MKEKLRLKSESIYEKMMNEEDARVCKAIDEKACKVVPGNFFLTIISYFFNKLADSVANTKVIIPWIMESLAVPLFLISFLVPIRESGSLLPQLLIAAYVRKLPIRKYIWSIGAFLQALTMIGIGIVAWNMQGLSAGIAIIFLIILFSLARGLSSVAAKDVLGKTIPKTRRGALNGYSGSLAGVLIIGLGVYFLFVGEKPFSPQNFGILLFCAGFFWIIAGFVYLQINEFQGETDGGGNAISVALKKIGLLKTDENFRLFVISRALFLCSVLSAPFFVILAQQQADSNNYLLGLFILASGLADFSSSIFWGKLSDVSSKKSMILGASIATSLGFLVFILATFFENIFSIIWIMPLIYFVLTVGYQGIRIGRKTYLVDLAGGNKRTDYVAVSNTIIGFVLLFTGFIGFLSSLIGLNGIILLLSLIGILGIFMALKLPDVTKE</sequence>
<evidence type="ECO:0000313" key="5">
    <source>
        <dbReference type="EMBL" id="APW64920.1"/>
    </source>
</evidence>
<dbReference type="SUPFAM" id="SSF103473">
    <property type="entry name" value="MFS general substrate transporter"/>
    <property type="match status" value="1"/>
</dbReference>
<evidence type="ECO:0000256" key="4">
    <source>
        <dbReference type="SAM" id="Phobius"/>
    </source>
</evidence>
<keyword evidence="6" id="KW-1185">Reference proteome</keyword>
<keyword evidence="3 4" id="KW-0472">Membrane</keyword>
<feature type="transmembrane region" description="Helical" evidence="4">
    <location>
        <begin position="386"/>
        <end position="407"/>
    </location>
</feature>
<dbReference type="EMBL" id="CP019070">
    <property type="protein sequence ID" value="APW64920.1"/>
    <property type="molecule type" value="Genomic_DNA"/>
</dbReference>
<feature type="transmembrane region" description="Helical" evidence="4">
    <location>
        <begin position="413"/>
        <end position="432"/>
    </location>
</feature>
<proteinExistence type="predicted"/>
<feature type="transmembrane region" description="Helical" evidence="4">
    <location>
        <begin position="289"/>
        <end position="309"/>
    </location>
</feature>
<feature type="transmembrane region" description="Helical" evidence="4">
    <location>
        <begin position="62"/>
        <end position="83"/>
    </location>
</feature>
<dbReference type="RefSeq" id="WP_076084305.1">
    <property type="nucleotide sequence ID" value="NZ_CP019070.1"/>
</dbReference>
<dbReference type="Proteomes" id="UP000186074">
    <property type="component" value="Chromosome"/>
</dbReference>
<reference evidence="5 6" key="1">
    <citation type="submission" date="2017-01" db="EMBL/GenBank/DDBJ databases">
        <title>Genome sequencing of Arcobacter sp. LPB0137.</title>
        <authorList>
            <person name="Lee G.-W."/>
            <person name="Yi H."/>
        </authorList>
    </citation>
    <scope>NUCLEOTIDE SEQUENCE [LARGE SCALE GENOMIC DNA]</scope>
    <source>
        <strain evidence="5 6">LPB0137</strain>
    </source>
</reference>
<dbReference type="Gene3D" id="1.20.1250.20">
    <property type="entry name" value="MFS general substrate transporter like domains"/>
    <property type="match status" value="2"/>
</dbReference>
<feature type="transmembrane region" description="Helical" evidence="4">
    <location>
        <begin position="173"/>
        <end position="193"/>
    </location>
</feature>
<evidence type="ECO:0000313" key="6">
    <source>
        <dbReference type="Proteomes" id="UP000186074"/>
    </source>
</evidence>
<dbReference type="PANTHER" id="PTHR23526">
    <property type="entry name" value="INTEGRAL MEMBRANE TRANSPORT PROTEIN-RELATED"/>
    <property type="match status" value="1"/>
</dbReference>
<gene>
    <name evidence="5" type="ORF">LPB137_03195</name>
</gene>
<protein>
    <submittedName>
        <fullName evidence="5">MFS transporter</fullName>
    </submittedName>
</protein>
<dbReference type="InterPro" id="IPR036259">
    <property type="entry name" value="MFS_trans_sf"/>
</dbReference>
<keyword evidence="1 4" id="KW-0812">Transmembrane</keyword>
<feature type="transmembrane region" description="Helical" evidence="4">
    <location>
        <begin position="32"/>
        <end position="50"/>
    </location>
</feature>